<dbReference type="NCBIfam" id="TIGR01549">
    <property type="entry name" value="HAD-SF-IA-v1"/>
    <property type="match status" value="1"/>
</dbReference>
<accession>X1V0L5</accession>
<dbReference type="GO" id="GO:0008801">
    <property type="term" value="F:beta-phosphoglucomutase activity"/>
    <property type="evidence" value="ECO:0007669"/>
    <property type="project" value="UniProtKB-EC"/>
</dbReference>
<dbReference type="SFLD" id="SFLDG01129">
    <property type="entry name" value="C1.5:_HAD__Beta-PGM__Phosphata"/>
    <property type="match status" value="1"/>
</dbReference>
<dbReference type="EC" id="5.4.2.6" evidence="9"/>
<dbReference type="SFLD" id="SFLDG01135">
    <property type="entry name" value="C1.5.6:_HAD__Beta-PGM__Phospha"/>
    <property type="match status" value="1"/>
</dbReference>
<feature type="non-terminal residue" evidence="11">
    <location>
        <position position="210"/>
    </location>
</feature>
<evidence type="ECO:0000256" key="7">
    <source>
        <dbReference type="ARBA" id="ARBA00023277"/>
    </source>
</evidence>
<dbReference type="InterPro" id="IPR051600">
    <property type="entry name" value="Beta-PGM-like"/>
</dbReference>
<evidence type="ECO:0000256" key="5">
    <source>
        <dbReference type="ARBA" id="ARBA00022842"/>
    </source>
</evidence>
<comment type="catalytic activity">
    <reaction evidence="8">
        <text>beta-D-glucose 1-phosphate = beta-D-glucose 6-phosphate</text>
        <dbReference type="Rhea" id="RHEA:20113"/>
        <dbReference type="ChEBI" id="CHEBI:57684"/>
        <dbReference type="ChEBI" id="CHEBI:58247"/>
        <dbReference type="EC" id="5.4.2.6"/>
    </reaction>
</comment>
<proteinExistence type="inferred from homology"/>
<dbReference type="PANTHER" id="PTHR46193">
    <property type="entry name" value="6-PHOSPHOGLUCONATE PHOSPHATASE"/>
    <property type="match status" value="1"/>
</dbReference>
<dbReference type="SUPFAM" id="SSF56784">
    <property type="entry name" value="HAD-like"/>
    <property type="match status" value="1"/>
</dbReference>
<dbReference type="SFLD" id="SFLDS00003">
    <property type="entry name" value="Haloacid_Dehalogenase"/>
    <property type="match status" value="1"/>
</dbReference>
<comment type="cofactor">
    <cofactor evidence="1">
        <name>Mg(2+)</name>
        <dbReference type="ChEBI" id="CHEBI:18420"/>
    </cofactor>
</comment>
<protein>
    <recommendedName>
        <fullName evidence="10">Beta-phosphoglucomutase</fullName>
        <ecNumber evidence="9">5.4.2.6</ecNumber>
    </recommendedName>
</protein>
<dbReference type="GO" id="GO:0046872">
    <property type="term" value="F:metal ion binding"/>
    <property type="evidence" value="ECO:0007669"/>
    <property type="project" value="UniProtKB-KW"/>
</dbReference>
<name>X1V0L5_9ZZZZ</name>
<evidence type="ECO:0000256" key="4">
    <source>
        <dbReference type="ARBA" id="ARBA00022723"/>
    </source>
</evidence>
<dbReference type="AlphaFoldDB" id="X1V0L5"/>
<keyword evidence="7" id="KW-0119">Carbohydrate metabolism</keyword>
<dbReference type="NCBIfam" id="TIGR02009">
    <property type="entry name" value="PGMB-YQAB-SF"/>
    <property type="match status" value="1"/>
</dbReference>
<dbReference type="InterPro" id="IPR036412">
    <property type="entry name" value="HAD-like_sf"/>
</dbReference>
<keyword evidence="5" id="KW-0460">Magnesium</keyword>
<comment type="similarity">
    <text evidence="2">Belongs to the HAD-like hydrolase superfamily. CbbY/CbbZ/Gph/YieH family.</text>
</comment>
<dbReference type="InterPro" id="IPR023214">
    <property type="entry name" value="HAD_sf"/>
</dbReference>
<dbReference type="PANTHER" id="PTHR46193:SF18">
    <property type="entry name" value="HEXITOL PHOSPHATASE B"/>
    <property type="match status" value="1"/>
</dbReference>
<evidence type="ECO:0000313" key="11">
    <source>
        <dbReference type="EMBL" id="GAJ23288.1"/>
    </source>
</evidence>
<dbReference type="EMBL" id="BARW01035849">
    <property type="protein sequence ID" value="GAJ23288.1"/>
    <property type="molecule type" value="Genomic_DNA"/>
</dbReference>
<evidence type="ECO:0000256" key="3">
    <source>
        <dbReference type="ARBA" id="ARBA00022553"/>
    </source>
</evidence>
<evidence type="ECO:0000256" key="1">
    <source>
        <dbReference type="ARBA" id="ARBA00001946"/>
    </source>
</evidence>
<organism evidence="11">
    <name type="scientific">marine sediment metagenome</name>
    <dbReference type="NCBI Taxonomy" id="412755"/>
    <lineage>
        <taxon>unclassified sequences</taxon>
        <taxon>metagenomes</taxon>
        <taxon>ecological metagenomes</taxon>
    </lineage>
</organism>
<evidence type="ECO:0000256" key="2">
    <source>
        <dbReference type="ARBA" id="ARBA00006171"/>
    </source>
</evidence>
<evidence type="ECO:0000256" key="6">
    <source>
        <dbReference type="ARBA" id="ARBA00023235"/>
    </source>
</evidence>
<dbReference type="NCBIfam" id="TIGR01509">
    <property type="entry name" value="HAD-SF-IA-v3"/>
    <property type="match status" value="1"/>
</dbReference>
<dbReference type="Gene3D" id="1.10.150.240">
    <property type="entry name" value="Putative phosphatase, domain 2"/>
    <property type="match status" value="1"/>
</dbReference>
<dbReference type="InterPro" id="IPR023198">
    <property type="entry name" value="PGP-like_dom2"/>
</dbReference>
<sequence length="210" mass="22488">MPEIAAVIWDMDGVLADTAPHHLLAWQETFAKRGINFTEADFKRGFGIRNDAIIKNTLGEQVTPEEIEAIAREKEATFRRIIGKDIKPLPGALELVKALDEGGISMAIASSTTIENIHLIVGSLGIADYFKAVITGHDVSEGKPSPQVFLLAAQRLGAEPKNCIVIEDAVAGVKAAKSAGMYCVAVSNSHPQEKLNEADLIVASLEMVTA</sequence>
<keyword evidence="4" id="KW-0479">Metal-binding</keyword>
<comment type="caution">
    <text evidence="11">The sequence shown here is derived from an EMBL/GenBank/DDBJ whole genome shotgun (WGS) entry which is preliminary data.</text>
</comment>
<keyword evidence="3" id="KW-0597">Phosphoprotein</keyword>
<reference evidence="11" key="1">
    <citation type="journal article" date="2014" name="Front. Microbiol.">
        <title>High frequency of phylogenetically diverse reductive dehalogenase-homologous genes in deep subseafloor sedimentary metagenomes.</title>
        <authorList>
            <person name="Kawai M."/>
            <person name="Futagami T."/>
            <person name="Toyoda A."/>
            <person name="Takaki Y."/>
            <person name="Nishi S."/>
            <person name="Hori S."/>
            <person name="Arai W."/>
            <person name="Tsubouchi T."/>
            <person name="Morono Y."/>
            <person name="Uchiyama I."/>
            <person name="Ito T."/>
            <person name="Fujiyama A."/>
            <person name="Inagaki F."/>
            <person name="Takami H."/>
        </authorList>
    </citation>
    <scope>NUCLEOTIDE SEQUENCE</scope>
    <source>
        <strain evidence="11">Expedition CK06-06</strain>
    </source>
</reference>
<dbReference type="InterPro" id="IPR006439">
    <property type="entry name" value="HAD-SF_hydro_IA"/>
</dbReference>
<dbReference type="PRINTS" id="PR00413">
    <property type="entry name" value="HADHALOGNASE"/>
</dbReference>
<evidence type="ECO:0000256" key="8">
    <source>
        <dbReference type="ARBA" id="ARBA00044926"/>
    </source>
</evidence>
<evidence type="ECO:0000256" key="10">
    <source>
        <dbReference type="ARBA" id="ARBA00044991"/>
    </source>
</evidence>
<dbReference type="InterPro" id="IPR010976">
    <property type="entry name" value="B-phosphoglucomutase_hydrolase"/>
</dbReference>
<evidence type="ECO:0000256" key="9">
    <source>
        <dbReference type="ARBA" id="ARBA00044968"/>
    </source>
</evidence>
<dbReference type="Pfam" id="PF00702">
    <property type="entry name" value="Hydrolase"/>
    <property type="match status" value="1"/>
</dbReference>
<dbReference type="Gene3D" id="3.40.50.1000">
    <property type="entry name" value="HAD superfamily/HAD-like"/>
    <property type="match status" value="1"/>
</dbReference>
<keyword evidence="6" id="KW-0413">Isomerase</keyword>
<gene>
    <name evidence="11" type="ORF">S12H4_55820</name>
</gene>